<protein>
    <submittedName>
        <fullName evidence="1">Uncharacterized protein</fullName>
    </submittedName>
</protein>
<dbReference type="EMBL" id="PZKL01000045">
    <property type="protein sequence ID" value="PTH79042.1"/>
    <property type="molecule type" value="Genomic_DNA"/>
</dbReference>
<dbReference type="Proteomes" id="UP000241986">
    <property type="component" value="Unassembled WGS sequence"/>
</dbReference>
<name>A0A2T4MWV0_AERVE</name>
<gene>
    <name evidence="1" type="ORF">DAA48_21635</name>
</gene>
<accession>A0A2T4MWV0</accession>
<evidence type="ECO:0000313" key="2">
    <source>
        <dbReference type="Proteomes" id="UP000241986"/>
    </source>
</evidence>
<dbReference type="AlphaFoldDB" id="A0A2T4MWV0"/>
<reference evidence="1 2" key="1">
    <citation type="submission" date="2018-03" db="EMBL/GenBank/DDBJ databases">
        <title>Aeromonas veronii whole genome sequencing and analysis.</title>
        <authorList>
            <person name="Xie H."/>
            <person name="Liu T."/>
            <person name="Wang K."/>
        </authorList>
    </citation>
    <scope>NUCLEOTIDE SEQUENCE [LARGE SCALE GENOMIC DNA]</scope>
    <source>
        <strain evidence="1 2">XH.VA.1</strain>
    </source>
</reference>
<proteinExistence type="predicted"/>
<organism evidence="1 2">
    <name type="scientific">Aeromonas veronii</name>
    <dbReference type="NCBI Taxonomy" id="654"/>
    <lineage>
        <taxon>Bacteria</taxon>
        <taxon>Pseudomonadati</taxon>
        <taxon>Pseudomonadota</taxon>
        <taxon>Gammaproteobacteria</taxon>
        <taxon>Aeromonadales</taxon>
        <taxon>Aeromonadaceae</taxon>
        <taxon>Aeromonas</taxon>
    </lineage>
</organism>
<evidence type="ECO:0000313" key="1">
    <source>
        <dbReference type="EMBL" id="PTH79042.1"/>
    </source>
</evidence>
<sequence length="182" mass="20219">MDSTIGDTVSGVVVSCVIKRIMNYPSHTEEKIVSVKVGDSAESDAELLVKQLNESCTCDIERYEYETHSNELADVGMNHRNEAFLAPALAREVAEEVLQALSLSAVTQPSIHPFQKAVNKLASRVTHCETMTREKVEKIAFNEVKDGIDPNASWMANNLYRRSKKSIDLMAALFGMKIKNSQ</sequence>
<comment type="caution">
    <text evidence="1">The sequence shown here is derived from an EMBL/GenBank/DDBJ whole genome shotgun (WGS) entry which is preliminary data.</text>
</comment>
<dbReference type="RefSeq" id="WP_107684667.1">
    <property type="nucleotide sequence ID" value="NZ_PZKL01000045.1"/>
</dbReference>